<protein>
    <submittedName>
        <fullName evidence="7">30S ribosomal protein S20</fullName>
    </submittedName>
</protein>
<comment type="caution">
    <text evidence="7">The sequence shown here is derived from an EMBL/GenBank/DDBJ whole genome shotgun (WGS) entry which is preliminary data.</text>
</comment>
<name>A0A5A7R840_STRAF</name>
<evidence type="ECO:0000256" key="5">
    <source>
        <dbReference type="ARBA" id="ARBA00023274"/>
    </source>
</evidence>
<dbReference type="HAMAP" id="MF_00500">
    <property type="entry name" value="Ribosomal_bS20"/>
    <property type="match status" value="1"/>
</dbReference>
<dbReference type="PANTHER" id="PTHR33398:SF1">
    <property type="entry name" value="SMALL RIBOSOMAL SUBUNIT PROTEIN BS20C"/>
    <property type="match status" value="1"/>
</dbReference>
<reference evidence="8" key="1">
    <citation type="journal article" date="2019" name="Curr. Biol.">
        <title>Genome Sequence of Striga asiatica Provides Insight into the Evolution of Plant Parasitism.</title>
        <authorList>
            <person name="Yoshida S."/>
            <person name="Kim S."/>
            <person name="Wafula E.K."/>
            <person name="Tanskanen J."/>
            <person name="Kim Y.M."/>
            <person name="Honaas L."/>
            <person name="Yang Z."/>
            <person name="Spallek T."/>
            <person name="Conn C.E."/>
            <person name="Ichihashi Y."/>
            <person name="Cheong K."/>
            <person name="Cui S."/>
            <person name="Der J.P."/>
            <person name="Gundlach H."/>
            <person name="Jiao Y."/>
            <person name="Hori C."/>
            <person name="Ishida J.K."/>
            <person name="Kasahara H."/>
            <person name="Kiba T."/>
            <person name="Kim M.S."/>
            <person name="Koo N."/>
            <person name="Laohavisit A."/>
            <person name="Lee Y.H."/>
            <person name="Lumba S."/>
            <person name="McCourt P."/>
            <person name="Mortimer J.C."/>
            <person name="Mutuku J.M."/>
            <person name="Nomura T."/>
            <person name="Sasaki-Sekimoto Y."/>
            <person name="Seto Y."/>
            <person name="Wang Y."/>
            <person name="Wakatake T."/>
            <person name="Sakakibara H."/>
            <person name="Demura T."/>
            <person name="Yamaguchi S."/>
            <person name="Yoneyama K."/>
            <person name="Manabe R.I."/>
            <person name="Nelson D.C."/>
            <person name="Schulman A.H."/>
            <person name="Timko M.P."/>
            <person name="dePamphilis C.W."/>
            <person name="Choi D."/>
            <person name="Shirasu K."/>
        </authorList>
    </citation>
    <scope>NUCLEOTIDE SEQUENCE [LARGE SCALE GENOMIC DNA]</scope>
    <source>
        <strain evidence="8">cv. UVA1</strain>
    </source>
</reference>
<feature type="region of interest" description="Disordered" evidence="6">
    <location>
        <begin position="321"/>
        <end position="345"/>
    </location>
</feature>
<dbReference type="EMBL" id="BKCP01010515">
    <property type="protein sequence ID" value="GER53440.1"/>
    <property type="molecule type" value="Genomic_DNA"/>
</dbReference>
<dbReference type="GO" id="GO:0070181">
    <property type="term" value="F:small ribosomal subunit rRNA binding"/>
    <property type="evidence" value="ECO:0007669"/>
    <property type="project" value="TreeGrafter"/>
</dbReference>
<organism evidence="7 8">
    <name type="scientific">Striga asiatica</name>
    <name type="common">Asiatic witchweed</name>
    <name type="synonym">Buchnera asiatica</name>
    <dbReference type="NCBI Taxonomy" id="4170"/>
    <lineage>
        <taxon>Eukaryota</taxon>
        <taxon>Viridiplantae</taxon>
        <taxon>Streptophyta</taxon>
        <taxon>Embryophyta</taxon>
        <taxon>Tracheophyta</taxon>
        <taxon>Spermatophyta</taxon>
        <taxon>Magnoliopsida</taxon>
        <taxon>eudicotyledons</taxon>
        <taxon>Gunneridae</taxon>
        <taxon>Pentapetalae</taxon>
        <taxon>asterids</taxon>
        <taxon>lamiids</taxon>
        <taxon>Lamiales</taxon>
        <taxon>Orobanchaceae</taxon>
        <taxon>Buchnereae</taxon>
        <taxon>Striga</taxon>
    </lineage>
</organism>
<evidence type="ECO:0000313" key="7">
    <source>
        <dbReference type="EMBL" id="GER53440.1"/>
    </source>
</evidence>
<keyword evidence="2" id="KW-0699">rRNA-binding</keyword>
<dbReference type="AlphaFoldDB" id="A0A5A7R840"/>
<evidence type="ECO:0000256" key="3">
    <source>
        <dbReference type="ARBA" id="ARBA00022884"/>
    </source>
</evidence>
<dbReference type="Pfam" id="PF01649">
    <property type="entry name" value="Ribosomal_S20p"/>
    <property type="match status" value="2"/>
</dbReference>
<gene>
    <name evidence="7" type="ORF">STAS_30953</name>
</gene>
<dbReference type="Proteomes" id="UP000325081">
    <property type="component" value="Unassembled WGS sequence"/>
</dbReference>
<dbReference type="PANTHER" id="PTHR33398">
    <property type="entry name" value="30S RIBOSOMAL PROTEIN S20"/>
    <property type="match status" value="1"/>
</dbReference>
<dbReference type="GO" id="GO:0015935">
    <property type="term" value="C:small ribosomal subunit"/>
    <property type="evidence" value="ECO:0007669"/>
    <property type="project" value="TreeGrafter"/>
</dbReference>
<dbReference type="GO" id="GO:0003735">
    <property type="term" value="F:structural constituent of ribosome"/>
    <property type="evidence" value="ECO:0007669"/>
    <property type="project" value="InterPro"/>
</dbReference>
<dbReference type="OrthoDB" id="908835at2759"/>
<proteinExistence type="inferred from homology"/>
<dbReference type="Gene3D" id="1.20.58.110">
    <property type="entry name" value="Ribosomal protein S20"/>
    <property type="match status" value="2"/>
</dbReference>
<accession>A0A5A7R840</accession>
<keyword evidence="4 7" id="KW-0689">Ribosomal protein</keyword>
<dbReference type="NCBIfam" id="TIGR00029">
    <property type="entry name" value="S20"/>
    <property type="match status" value="1"/>
</dbReference>
<evidence type="ECO:0000313" key="8">
    <source>
        <dbReference type="Proteomes" id="UP000325081"/>
    </source>
</evidence>
<comment type="similarity">
    <text evidence="1">Belongs to the bacterial ribosomal protein bS20 family.</text>
</comment>
<evidence type="ECO:0000256" key="4">
    <source>
        <dbReference type="ARBA" id="ARBA00022980"/>
    </source>
</evidence>
<dbReference type="InterPro" id="IPR036510">
    <property type="entry name" value="Ribosomal_bS20_sf"/>
</dbReference>
<keyword evidence="8" id="KW-1185">Reference proteome</keyword>
<feature type="region of interest" description="Disordered" evidence="6">
    <location>
        <begin position="50"/>
        <end position="75"/>
    </location>
</feature>
<evidence type="ECO:0000256" key="1">
    <source>
        <dbReference type="ARBA" id="ARBA00007634"/>
    </source>
</evidence>
<dbReference type="InterPro" id="IPR002583">
    <property type="entry name" value="Ribosomal_bS20"/>
</dbReference>
<sequence>MIWMTFYNVKSCIGDALNLTITTLGRQGLLEASSNLARQVTPTFLASQAPSTKDCSRLGPQDTPPFLLSTPRPSFSPSPCGVLSLNRARLRQCAFFDIAVGSSHAHAHTAECAPSHVPSRTSMRDFHWRAPLRSWHSGSSSLPSLDLLVPGLTSSGPCELFCQDPLVWFLCDKPESMRVSLPSLGTFACCHGSLFGMSITSAAYGSTHVALLVLVRLAYEEAEARLGGRRQRQRLESVVADGVEARLCELELKSMAALIAPCVSCCSLPGKMRTLSLSSAPNKALGFSSTFSNNLFSRGLVSVRPVEMLPKRSSIVCEATQKKPDSAAKRARQAEKRRLYNKSRKSEIKTRMKKLVSPEDPFNDFPTPHVELVSPEDPFNDFPTPHVEADPFAAYGGRDMRRKVPVFWDGDNQRDDIGKREEATFARGYRARHAWGLDREYGQWEGPFRVDIPKFVSEQVEGLLYDGPPIFDEEPPVTEKNLCGDMGIVENAVVGMDGDDRKIRSGSALGCAQESWYLLLMVVLLALEVLRKKPEAQPEEVLPIEKLIAEAYSCIDKAVKVGTLHRNTGARRKSRLARRKKAVEIKLGWYTPEATASTA</sequence>
<dbReference type="GO" id="GO:0006412">
    <property type="term" value="P:translation"/>
    <property type="evidence" value="ECO:0007669"/>
    <property type="project" value="InterPro"/>
</dbReference>
<dbReference type="SUPFAM" id="SSF46992">
    <property type="entry name" value="Ribosomal protein S20"/>
    <property type="match status" value="2"/>
</dbReference>
<keyword evidence="5" id="KW-0687">Ribonucleoprotein</keyword>
<keyword evidence="3" id="KW-0694">RNA-binding</keyword>
<evidence type="ECO:0000256" key="6">
    <source>
        <dbReference type="SAM" id="MobiDB-lite"/>
    </source>
</evidence>
<evidence type="ECO:0000256" key="2">
    <source>
        <dbReference type="ARBA" id="ARBA00022730"/>
    </source>
</evidence>